<dbReference type="OrthoDB" id="9801479at2"/>
<sequence length="161" mass="17093">MKLAILYHSESGNTETVAGIIAEGASSAGNVEVKCMGIEDIDQGFLDEAAAVIFGCPTYLADFSWQIKKWFDTSHEFDLSGKLGAAFATENYLGGGADSALLTLAGHMLVKGMLVYSVGSAEGKPFTHYGAVCIKEGDAEQQERAKLFGSRVAAKALEIFE</sequence>
<name>A0A1T4L9Z2_9FIRM</name>
<accession>A0A1T4L9Z2</accession>
<dbReference type="GO" id="GO:0016020">
    <property type="term" value="C:membrane"/>
    <property type="evidence" value="ECO:0007669"/>
    <property type="project" value="TreeGrafter"/>
</dbReference>
<dbReference type="STRING" id="142842.SAMN02745118_01050"/>
<keyword evidence="3" id="KW-1185">Reference proteome</keyword>
<dbReference type="Gene3D" id="3.40.50.360">
    <property type="match status" value="1"/>
</dbReference>
<evidence type="ECO:0000313" key="2">
    <source>
        <dbReference type="EMBL" id="SJZ51317.1"/>
    </source>
</evidence>
<protein>
    <submittedName>
        <fullName evidence="2">NAD(P)H dehydrogenase (Quinone)</fullName>
    </submittedName>
</protein>
<feature type="domain" description="Flavodoxin-like" evidence="1">
    <location>
        <begin position="3"/>
        <end position="153"/>
    </location>
</feature>
<gene>
    <name evidence="2" type="ORF">SAMN02745118_01050</name>
</gene>
<dbReference type="RefSeq" id="WP_078809547.1">
    <property type="nucleotide sequence ID" value="NZ_FUWM01000008.1"/>
</dbReference>
<dbReference type="GO" id="GO:0009055">
    <property type="term" value="F:electron transfer activity"/>
    <property type="evidence" value="ECO:0007669"/>
    <property type="project" value="InterPro"/>
</dbReference>
<dbReference type="EMBL" id="FUWM01000008">
    <property type="protein sequence ID" value="SJZ51317.1"/>
    <property type="molecule type" value="Genomic_DNA"/>
</dbReference>
<dbReference type="InterPro" id="IPR008254">
    <property type="entry name" value="Flavodoxin/NO_synth"/>
</dbReference>
<dbReference type="InterPro" id="IPR001226">
    <property type="entry name" value="Flavodoxin_CS"/>
</dbReference>
<evidence type="ECO:0000259" key="1">
    <source>
        <dbReference type="PROSITE" id="PS50902"/>
    </source>
</evidence>
<proteinExistence type="predicted"/>
<dbReference type="PANTHER" id="PTHR30546:SF23">
    <property type="entry name" value="FLAVOPROTEIN-LIKE PROTEIN YCP4-RELATED"/>
    <property type="match status" value="1"/>
</dbReference>
<organism evidence="2 3">
    <name type="scientific">Selenihalanaerobacter shriftii</name>
    <dbReference type="NCBI Taxonomy" id="142842"/>
    <lineage>
        <taxon>Bacteria</taxon>
        <taxon>Bacillati</taxon>
        <taxon>Bacillota</taxon>
        <taxon>Clostridia</taxon>
        <taxon>Halanaerobiales</taxon>
        <taxon>Halobacteroidaceae</taxon>
        <taxon>Selenihalanaerobacter</taxon>
    </lineage>
</organism>
<dbReference type="Proteomes" id="UP000190625">
    <property type="component" value="Unassembled WGS sequence"/>
</dbReference>
<dbReference type="GO" id="GO:0003955">
    <property type="term" value="F:NAD(P)H dehydrogenase (quinone) activity"/>
    <property type="evidence" value="ECO:0007669"/>
    <property type="project" value="TreeGrafter"/>
</dbReference>
<dbReference type="AlphaFoldDB" id="A0A1T4L9Z2"/>
<dbReference type="PROSITE" id="PS50902">
    <property type="entry name" value="FLAVODOXIN_LIKE"/>
    <property type="match status" value="1"/>
</dbReference>
<dbReference type="Pfam" id="PF00258">
    <property type="entry name" value="Flavodoxin_1"/>
    <property type="match status" value="1"/>
</dbReference>
<dbReference type="PROSITE" id="PS00201">
    <property type="entry name" value="FLAVODOXIN"/>
    <property type="match status" value="1"/>
</dbReference>
<dbReference type="PANTHER" id="PTHR30546">
    <property type="entry name" value="FLAVODOXIN-RELATED PROTEIN WRBA-RELATED"/>
    <property type="match status" value="1"/>
</dbReference>
<dbReference type="InterPro" id="IPR029039">
    <property type="entry name" value="Flavoprotein-like_sf"/>
</dbReference>
<evidence type="ECO:0000313" key="3">
    <source>
        <dbReference type="Proteomes" id="UP000190625"/>
    </source>
</evidence>
<reference evidence="3" key="1">
    <citation type="submission" date="2017-02" db="EMBL/GenBank/DDBJ databases">
        <authorList>
            <person name="Varghese N."/>
            <person name="Submissions S."/>
        </authorList>
    </citation>
    <scope>NUCLEOTIDE SEQUENCE [LARGE SCALE GENOMIC DNA]</scope>
    <source>
        <strain evidence="3">ATCC BAA-73</strain>
    </source>
</reference>
<dbReference type="GO" id="GO:0010181">
    <property type="term" value="F:FMN binding"/>
    <property type="evidence" value="ECO:0007669"/>
    <property type="project" value="InterPro"/>
</dbReference>
<dbReference type="SUPFAM" id="SSF52218">
    <property type="entry name" value="Flavoproteins"/>
    <property type="match status" value="1"/>
</dbReference>